<dbReference type="Proteomes" id="UP001440984">
    <property type="component" value="Unassembled WGS sequence"/>
</dbReference>
<protein>
    <recommendedName>
        <fullName evidence="6">DUF3558 domain-containing protein</fullName>
    </recommendedName>
</protein>
<comment type="caution">
    <text evidence="3">The sequence shown here is derived from an EMBL/GenBank/DDBJ whole genome shotgun (WGS) entry which is preliminary data.</text>
</comment>
<keyword evidence="5" id="KW-1185">Reference proteome</keyword>
<dbReference type="RefSeq" id="WP_348952717.1">
    <property type="nucleotide sequence ID" value="NZ_JBDZYD010000007.1"/>
</dbReference>
<dbReference type="EMBL" id="JBDZYD010000010">
    <property type="protein sequence ID" value="MEQ0562596.1"/>
    <property type="molecule type" value="Genomic_DNA"/>
</dbReference>
<feature type="region of interest" description="Disordered" evidence="1">
    <location>
        <begin position="27"/>
        <end position="55"/>
    </location>
</feature>
<proteinExistence type="predicted"/>
<feature type="chain" id="PRO_5045032815" description="DUF3558 domain-containing protein" evidence="2">
    <location>
        <begin position="28"/>
        <end position="201"/>
    </location>
</feature>
<evidence type="ECO:0000313" key="3">
    <source>
        <dbReference type="EMBL" id="MEQ0561480.1"/>
    </source>
</evidence>
<dbReference type="EMBL" id="JBDZYD010000007">
    <property type="protein sequence ID" value="MEQ0561480.1"/>
    <property type="molecule type" value="Genomic_DNA"/>
</dbReference>
<evidence type="ECO:0000313" key="5">
    <source>
        <dbReference type="Proteomes" id="UP001440984"/>
    </source>
</evidence>
<keyword evidence="2" id="KW-0732">Signal</keyword>
<organism evidence="3 5">
    <name type="scientific">Amycolatopsis melonis</name>
    <dbReference type="NCBI Taxonomy" id="3156488"/>
    <lineage>
        <taxon>Bacteria</taxon>
        <taxon>Bacillati</taxon>
        <taxon>Actinomycetota</taxon>
        <taxon>Actinomycetes</taxon>
        <taxon>Pseudonocardiales</taxon>
        <taxon>Pseudonocardiaceae</taxon>
        <taxon>Amycolatopsis</taxon>
    </lineage>
</organism>
<accession>A0ABV0LGQ1</accession>
<evidence type="ECO:0008006" key="6">
    <source>
        <dbReference type="Google" id="ProtNLM"/>
    </source>
</evidence>
<evidence type="ECO:0000256" key="1">
    <source>
        <dbReference type="SAM" id="MobiDB-lite"/>
    </source>
</evidence>
<reference evidence="3 5" key="1">
    <citation type="submission" date="2024-05" db="EMBL/GenBank/DDBJ databases">
        <authorList>
            <person name="Zhao H."/>
            <person name="Xu Y."/>
            <person name="Lin S."/>
            <person name="Spain J.C."/>
            <person name="Zhou N.-Y."/>
        </authorList>
    </citation>
    <scope>NUCLEOTIDE SEQUENCE [LARGE SCALE GENOMIC DNA]</scope>
    <source>
        <strain evidence="3 5">NEAU-NG30</strain>
    </source>
</reference>
<name>A0ABV0LGQ1_9PSEU</name>
<dbReference type="PROSITE" id="PS51257">
    <property type="entry name" value="PROKAR_LIPOPROTEIN"/>
    <property type="match status" value="1"/>
</dbReference>
<gene>
    <name evidence="3" type="ORF">ABJI51_20535</name>
    <name evidence="4" type="ORF">ABJI51_26245</name>
</gene>
<evidence type="ECO:0000256" key="2">
    <source>
        <dbReference type="SAM" id="SignalP"/>
    </source>
</evidence>
<evidence type="ECO:0000313" key="4">
    <source>
        <dbReference type="EMBL" id="MEQ0562596.1"/>
    </source>
</evidence>
<sequence>MRKLGGIFAATCLLTWVAGCSGGSTTAAPATTSAPSSSTSASVSKPKTTTATPTPTFAAAVSPSKVTGACPFLGSIELRQVVGDGNKSSDESTEGPAQNVGSGKAYQCTYPGRGAKLYVAALPGGPSPSAMIGTLTKKCGEAATPVPGAGDTAARCKMADGAEMVVVGKHSHGQLRVAQLFIAPTRTDVYDSLAKLLGGRL</sequence>
<feature type="signal peptide" evidence="2">
    <location>
        <begin position="1"/>
        <end position="27"/>
    </location>
</feature>